<dbReference type="Proteomes" id="UP001576774">
    <property type="component" value="Unassembled WGS sequence"/>
</dbReference>
<protein>
    <submittedName>
        <fullName evidence="7">SPFH domain-containing protein</fullName>
    </submittedName>
</protein>
<evidence type="ECO:0000256" key="5">
    <source>
        <dbReference type="ARBA" id="ARBA00023136"/>
    </source>
</evidence>
<dbReference type="InterPro" id="IPR001972">
    <property type="entry name" value="Stomatin_HflK_fam"/>
</dbReference>
<keyword evidence="3" id="KW-0812">Transmembrane</keyword>
<evidence type="ECO:0000256" key="2">
    <source>
        <dbReference type="ARBA" id="ARBA00008164"/>
    </source>
</evidence>
<evidence type="ECO:0000313" key="7">
    <source>
        <dbReference type="EMBL" id="MFB2876541.1"/>
    </source>
</evidence>
<keyword evidence="4" id="KW-1133">Transmembrane helix</keyword>
<dbReference type="Gene3D" id="3.30.479.30">
    <property type="entry name" value="Band 7 domain"/>
    <property type="match status" value="1"/>
</dbReference>
<evidence type="ECO:0000259" key="6">
    <source>
        <dbReference type="SMART" id="SM00244"/>
    </source>
</evidence>
<feature type="domain" description="Band 7" evidence="6">
    <location>
        <begin position="21"/>
        <end position="179"/>
    </location>
</feature>
<dbReference type="PANTHER" id="PTHR43327">
    <property type="entry name" value="STOMATIN-LIKE PROTEIN 2, MITOCHONDRIAL"/>
    <property type="match status" value="1"/>
</dbReference>
<dbReference type="EMBL" id="JBHFNQ010000052">
    <property type="protein sequence ID" value="MFB2876541.1"/>
    <property type="molecule type" value="Genomic_DNA"/>
</dbReference>
<evidence type="ECO:0000313" key="8">
    <source>
        <dbReference type="Proteomes" id="UP001576774"/>
    </source>
</evidence>
<dbReference type="PANTHER" id="PTHR43327:SF10">
    <property type="entry name" value="STOMATIN-LIKE PROTEIN 2, MITOCHONDRIAL"/>
    <property type="match status" value="1"/>
</dbReference>
<keyword evidence="5" id="KW-0472">Membrane</keyword>
<dbReference type="SMART" id="SM00244">
    <property type="entry name" value="PHB"/>
    <property type="match status" value="1"/>
</dbReference>
<dbReference type="CDD" id="cd08829">
    <property type="entry name" value="SPFH_paraslipin"/>
    <property type="match status" value="1"/>
</dbReference>
<evidence type="ECO:0000256" key="4">
    <source>
        <dbReference type="ARBA" id="ARBA00022989"/>
    </source>
</evidence>
<evidence type="ECO:0000256" key="3">
    <source>
        <dbReference type="ARBA" id="ARBA00022692"/>
    </source>
</evidence>
<accession>A0ABV4X186</accession>
<dbReference type="SUPFAM" id="SSF117892">
    <property type="entry name" value="Band 7/SPFH domain"/>
    <property type="match status" value="1"/>
</dbReference>
<comment type="similarity">
    <text evidence="2">Belongs to the band 7/mec-2 family.</text>
</comment>
<dbReference type="InterPro" id="IPR001107">
    <property type="entry name" value="Band_7"/>
</dbReference>
<dbReference type="PRINTS" id="PR00721">
    <property type="entry name" value="STOMATIN"/>
</dbReference>
<dbReference type="InterPro" id="IPR036013">
    <property type="entry name" value="Band_7/SPFH_dom_sf"/>
</dbReference>
<proteinExistence type="inferred from homology"/>
<gene>
    <name evidence="7" type="ORF">ACE1CC_06585</name>
</gene>
<organism evidence="7 8">
    <name type="scientific">Floridaenema aerugineum BLCC-F46</name>
    <dbReference type="NCBI Taxonomy" id="3153654"/>
    <lineage>
        <taxon>Bacteria</taxon>
        <taxon>Bacillati</taxon>
        <taxon>Cyanobacteriota</taxon>
        <taxon>Cyanophyceae</taxon>
        <taxon>Oscillatoriophycideae</taxon>
        <taxon>Aerosakkonematales</taxon>
        <taxon>Aerosakkonemataceae</taxon>
        <taxon>Floridanema</taxon>
        <taxon>Floridanema aerugineum</taxon>
    </lineage>
</organism>
<keyword evidence="8" id="KW-1185">Reference proteome</keyword>
<name>A0ABV4X186_9CYAN</name>
<sequence>MEAIISAFFLLLIAATVGSVSSAKVINQGSEALVERLGKYQKTLKPGLNFIVPFLDTIVWEESMREQVLDIKPQEAITKDNVSMTIDAVVYWRIIDLKRAYYEIEDLEAAIKNLVFTTLRSEIGGMELKDTFSNRRKINQALLNELDDATVNWGVKVMRVEIQEIKPVQAVLDSLQKEKAAEIQKQASISEAKGVANYIELVSEALKKSEIDGKEALSFLLAQRYVDANTKLGESPNSKIVFMNPGALNEALAELMKNNDDNNNGI</sequence>
<reference evidence="7 8" key="1">
    <citation type="submission" date="2024-09" db="EMBL/GenBank/DDBJ databases">
        <title>Floridaenema gen nov. (Aerosakkonemataceae, Aerosakkonematales ord. nov., Cyanobacteria) from benthic tropical and subtropical fresh waters, with the description of four new species.</title>
        <authorList>
            <person name="Moretto J.A."/>
            <person name="Berthold D.E."/>
            <person name="Lefler F.W."/>
            <person name="Huang I.-S."/>
            <person name="Laughinghouse H. IV."/>
        </authorList>
    </citation>
    <scope>NUCLEOTIDE SEQUENCE [LARGE SCALE GENOMIC DNA]</scope>
    <source>
        <strain evidence="7 8">BLCC-F46</strain>
    </source>
</reference>
<dbReference type="RefSeq" id="WP_413269667.1">
    <property type="nucleotide sequence ID" value="NZ_JBHFNQ010000052.1"/>
</dbReference>
<dbReference type="PROSITE" id="PS01270">
    <property type="entry name" value="BAND_7"/>
    <property type="match status" value="1"/>
</dbReference>
<dbReference type="InterPro" id="IPR018080">
    <property type="entry name" value="Band_7/stomatin-like_CS"/>
</dbReference>
<dbReference type="Pfam" id="PF01145">
    <property type="entry name" value="Band_7"/>
    <property type="match status" value="1"/>
</dbReference>
<comment type="caution">
    <text evidence="7">The sequence shown here is derived from an EMBL/GenBank/DDBJ whole genome shotgun (WGS) entry which is preliminary data.</text>
</comment>
<dbReference type="InterPro" id="IPR050710">
    <property type="entry name" value="Band7/mec-2_domain"/>
</dbReference>
<evidence type="ECO:0000256" key="1">
    <source>
        <dbReference type="ARBA" id="ARBA00004167"/>
    </source>
</evidence>
<comment type="subcellular location">
    <subcellularLocation>
        <location evidence="1">Membrane</location>
        <topology evidence="1">Single-pass membrane protein</topology>
    </subcellularLocation>
</comment>